<keyword evidence="8" id="KW-0492">Microsome</keyword>
<dbReference type="InterPro" id="IPR036396">
    <property type="entry name" value="Cyt_P450_sf"/>
</dbReference>
<evidence type="ECO:0000256" key="13">
    <source>
        <dbReference type="PIRSR" id="PIRSR602401-1"/>
    </source>
</evidence>
<dbReference type="InterPro" id="IPR002401">
    <property type="entry name" value="Cyt_P450_E_grp-I"/>
</dbReference>
<feature type="binding site" description="axial binding residue" evidence="13">
    <location>
        <position position="154"/>
    </location>
    <ligand>
        <name>heme</name>
        <dbReference type="ChEBI" id="CHEBI:30413"/>
    </ligand>
    <ligandPart>
        <name>Fe</name>
        <dbReference type="ChEBI" id="CHEBI:18248"/>
    </ligandPart>
</feature>
<dbReference type="GO" id="GO:0016705">
    <property type="term" value="F:oxidoreductase activity, acting on paired donors, with incorporation or reduction of molecular oxygen"/>
    <property type="evidence" value="ECO:0007669"/>
    <property type="project" value="InterPro"/>
</dbReference>
<dbReference type="InterPro" id="IPR050476">
    <property type="entry name" value="Insect_CytP450_Detox"/>
</dbReference>
<evidence type="ECO:0000256" key="10">
    <source>
        <dbReference type="ARBA" id="ARBA00023004"/>
    </source>
</evidence>
<dbReference type="PRINTS" id="PR00385">
    <property type="entry name" value="P450"/>
</dbReference>
<dbReference type="InterPro" id="IPR017972">
    <property type="entry name" value="Cyt_P450_CS"/>
</dbReference>
<dbReference type="PANTHER" id="PTHR24292">
    <property type="entry name" value="CYTOCHROME P450"/>
    <property type="match status" value="1"/>
</dbReference>
<keyword evidence="12" id="KW-0472">Membrane</keyword>
<dbReference type="InterPro" id="IPR001128">
    <property type="entry name" value="Cyt_P450"/>
</dbReference>
<dbReference type="Pfam" id="PF00067">
    <property type="entry name" value="p450"/>
    <property type="match status" value="1"/>
</dbReference>
<keyword evidence="11 14" id="KW-0503">Monooxygenase</keyword>
<gene>
    <name evidence="15" type="primary">CYP3A24</name>
    <name evidence="15" type="ORF">NPIL_664591</name>
</gene>
<dbReference type="AlphaFoldDB" id="A0A8X6T6T0"/>
<dbReference type="GO" id="GO:0005506">
    <property type="term" value="F:iron ion binding"/>
    <property type="evidence" value="ECO:0007669"/>
    <property type="project" value="InterPro"/>
</dbReference>
<keyword evidence="9 14" id="KW-0560">Oxidoreductase</keyword>
<evidence type="ECO:0000256" key="8">
    <source>
        <dbReference type="ARBA" id="ARBA00022848"/>
    </source>
</evidence>
<dbReference type="FunFam" id="1.10.630.10:FF:000182">
    <property type="entry name" value="Cytochrome P450 3A4"/>
    <property type="match status" value="1"/>
</dbReference>
<evidence type="ECO:0000256" key="5">
    <source>
        <dbReference type="ARBA" id="ARBA00022617"/>
    </source>
</evidence>
<dbReference type="EMBL" id="BMAW01098137">
    <property type="protein sequence ID" value="GFS83238.1"/>
    <property type="molecule type" value="Genomic_DNA"/>
</dbReference>
<evidence type="ECO:0000256" key="1">
    <source>
        <dbReference type="ARBA" id="ARBA00001971"/>
    </source>
</evidence>
<evidence type="ECO:0000256" key="4">
    <source>
        <dbReference type="ARBA" id="ARBA00010617"/>
    </source>
</evidence>
<dbReference type="PROSITE" id="PS00086">
    <property type="entry name" value="CYTOCHROME_P450"/>
    <property type="match status" value="1"/>
</dbReference>
<evidence type="ECO:0000256" key="2">
    <source>
        <dbReference type="ARBA" id="ARBA00004174"/>
    </source>
</evidence>
<comment type="caution">
    <text evidence="15">The sequence shown here is derived from an EMBL/GenBank/DDBJ whole genome shotgun (WGS) entry which is preliminary data.</text>
</comment>
<keyword evidence="5 13" id="KW-0349">Heme</keyword>
<dbReference type="SUPFAM" id="SSF48264">
    <property type="entry name" value="Cytochrome P450"/>
    <property type="match status" value="1"/>
</dbReference>
<comment type="subcellular location">
    <subcellularLocation>
        <location evidence="3">Endoplasmic reticulum membrane</location>
        <topology evidence="3">Peripheral membrane protein</topology>
    </subcellularLocation>
    <subcellularLocation>
        <location evidence="2">Microsome membrane</location>
        <topology evidence="2">Peripheral membrane protein</topology>
    </subcellularLocation>
</comment>
<comment type="similarity">
    <text evidence="4 14">Belongs to the cytochrome P450 family.</text>
</comment>
<dbReference type="OrthoDB" id="7779621at2759"/>
<evidence type="ECO:0000256" key="6">
    <source>
        <dbReference type="ARBA" id="ARBA00022723"/>
    </source>
</evidence>
<protein>
    <submittedName>
        <fullName evidence="15">Cytochrome P450 3A24</fullName>
    </submittedName>
</protein>
<evidence type="ECO:0000313" key="15">
    <source>
        <dbReference type="EMBL" id="GFS83238.1"/>
    </source>
</evidence>
<evidence type="ECO:0000256" key="11">
    <source>
        <dbReference type="ARBA" id="ARBA00023033"/>
    </source>
</evidence>
<keyword evidence="10 13" id="KW-0408">Iron</keyword>
<dbReference type="Proteomes" id="UP000887013">
    <property type="component" value="Unassembled WGS sequence"/>
</dbReference>
<dbReference type="Gene3D" id="1.10.630.10">
    <property type="entry name" value="Cytochrome P450"/>
    <property type="match status" value="1"/>
</dbReference>
<sequence>MDELVAQCVMFFLAGYDSTASNLSFVTYMLALHPYIQEKLHEEVIQTFKETNGKLTYEAIQSMKYLDNIISETLRLFPPTVRLERSAAANYKLGETGITIPEGMLVTIPIYAIHRNPEEFPEPEKFDPDRFTPEKRAERDPYAYFPFGVGPRSCVGIRFGLMGIKMCIAYVIANFKIKRCPETKVPLEFITFTGMLEPKEVKIALERRKDIPFMQQV</sequence>
<comment type="cofactor">
    <cofactor evidence="1 13">
        <name>heme</name>
        <dbReference type="ChEBI" id="CHEBI:30413"/>
    </cofactor>
</comment>
<name>A0A8X6T6T0_NEPPI</name>
<proteinExistence type="inferred from homology"/>
<organism evidence="15 16">
    <name type="scientific">Nephila pilipes</name>
    <name type="common">Giant wood spider</name>
    <name type="synonym">Nephila maculata</name>
    <dbReference type="NCBI Taxonomy" id="299642"/>
    <lineage>
        <taxon>Eukaryota</taxon>
        <taxon>Metazoa</taxon>
        <taxon>Ecdysozoa</taxon>
        <taxon>Arthropoda</taxon>
        <taxon>Chelicerata</taxon>
        <taxon>Arachnida</taxon>
        <taxon>Araneae</taxon>
        <taxon>Araneomorphae</taxon>
        <taxon>Entelegynae</taxon>
        <taxon>Araneoidea</taxon>
        <taxon>Nephilidae</taxon>
        <taxon>Nephila</taxon>
    </lineage>
</organism>
<dbReference type="GO" id="GO:0020037">
    <property type="term" value="F:heme binding"/>
    <property type="evidence" value="ECO:0007669"/>
    <property type="project" value="InterPro"/>
</dbReference>
<evidence type="ECO:0000313" key="16">
    <source>
        <dbReference type="Proteomes" id="UP000887013"/>
    </source>
</evidence>
<accession>A0A8X6T6T0</accession>
<dbReference type="GO" id="GO:0005789">
    <property type="term" value="C:endoplasmic reticulum membrane"/>
    <property type="evidence" value="ECO:0007669"/>
    <property type="project" value="UniProtKB-SubCell"/>
</dbReference>
<reference evidence="15" key="1">
    <citation type="submission" date="2020-08" db="EMBL/GenBank/DDBJ databases">
        <title>Multicomponent nature underlies the extraordinary mechanical properties of spider dragline silk.</title>
        <authorList>
            <person name="Kono N."/>
            <person name="Nakamura H."/>
            <person name="Mori M."/>
            <person name="Yoshida Y."/>
            <person name="Ohtoshi R."/>
            <person name="Malay A.D."/>
            <person name="Moran D.A.P."/>
            <person name="Tomita M."/>
            <person name="Numata K."/>
            <person name="Arakawa K."/>
        </authorList>
    </citation>
    <scope>NUCLEOTIDE SEQUENCE</scope>
</reference>
<dbReference type="PRINTS" id="PR00463">
    <property type="entry name" value="EP450I"/>
</dbReference>
<evidence type="ECO:0000256" key="14">
    <source>
        <dbReference type="RuleBase" id="RU000461"/>
    </source>
</evidence>
<evidence type="ECO:0000256" key="3">
    <source>
        <dbReference type="ARBA" id="ARBA00004406"/>
    </source>
</evidence>
<evidence type="ECO:0000256" key="12">
    <source>
        <dbReference type="ARBA" id="ARBA00023136"/>
    </source>
</evidence>
<dbReference type="GO" id="GO:0004497">
    <property type="term" value="F:monooxygenase activity"/>
    <property type="evidence" value="ECO:0007669"/>
    <property type="project" value="UniProtKB-KW"/>
</dbReference>
<keyword evidence="16" id="KW-1185">Reference proteome</keyword>
<evidence type="ECO:0000256" key="7">
    <source>
        <dbReference type="ARBA" id="ARBA00022824"/>
    </source>
</evidence>
<dbReference type="PANTHER" id="PTHR24292:SF54">
    <property type="entry name" value="CYP9F3-RELATED"/>
    <property type="match status" value="1"/>
</dbReference>
<keyword evidence="6 13" id="KW-0479">Metal-binding</keyword>
<evidence type="ECO:0000256" key="9">
    <source>
        <dbReference type="ARBA" id="ARBA00023002"/>
    </source>
</evidence>
<keyword evidence="7" id="KW-0256">Endoplasmic reticulum</keyword>